<proteinExistence type="predicted"/>
<evidence type="ECO:0000256" key="1">
    <source>
        <dbReference type="SAM" id="MobiDB-lite"/>
    </source>
</evidence>
<evidence type="ECO:0000313" key="2">
    <source>
        <dbReference type="EMBL" id="CAH7683907.1"/>
    </source>
</evidence>
<sequence length="152" mass="16450">MPSSPKDQQVTVEAHMVCDEGGTHRFSFGKEVTCCDRILCICCFPCYAICSCSLSEGAAFANPLFEQMCCKRSRPDEDEKGRATCTKCGLTEREAIDLSDARTIEASSGNRKTGYFSNAMLMPSAQTTNQQGALSPKPPNSPLSPSSAQNNF</sequence>
<feature type="compositionally biased region" description="Low complexity" evidence="1">
    <location>
        <begin position="143"/>
        <end position="152"/>
    </location>
</feature>
<reference evidence="2" key="1">
    <citation type="submission" date="2022-06" db="EMBL/GenBank/DDBJ databases">
        <authorList>
            <consortium name="SYNGENTA / RWTH Aachen University"/>
        </authorList>
    </citation>
    <scope>NUCLEOTIDE SEQUENCE</scope>
</reference>
<gene>
    <name evidence="2" type="ORF">PPACK8108_LOCUS17727</name>
</gene>
<protein>
    <submittedName>
        <fullName evidence="2">Uncharacterized protein</fullName>
    </submittedName>
</protein>
<evidence type="ECO:0000313" key="3">
    <source>
        <dbReference type="Proteomes" id="UP001153365"/>
    </source>
</evidence>
<keyword evidence="3" id="KW-1185">Reference proteome</keyword>
<accession>A0AAV0BDH2</accession>
<name>A0AAV0BDH2_PHAPC</name>
<dbReference type="Proteomes" id="UP001153365">
    <property type="component" value="Unassembled WGS sequence"/>
</dbReference>
<feature type="region of interest" description="Disordered" evidence="1">
    <location>
        <begin position="126"/>
        <end position="152"/>
    </location>
</feature>
<dbReference type="AlphaFoldDB" id="A0AAV0BDH2"/>
<dbReference type="EMBL" id="CALTRL010005008">
    <property type="protein sequence ID" value="CAH7683907.1"/>
    <property type="molecule type" value="Genomic_DNA"/>
</dbReference>
<comment type="caution">
    <text evidence="2">The sequence shown here is derived from an EMBL/GenBank/DDBJ whole genome shotgun (WGS) entry which is preliminary data.</text>
</comment>
<organism evidence="2 3">
    <name type="scientific">Phakopsora pachyrhizi</name>
    <name type="common">Asian soybean rust disease fungus</name>
    <dbReference type="NCBI Taxonomy" id="170000"/>
    <lineage>
        <taxon>Eukaryota</taxon>
        <taxon>Fungi</taxon>
        <taxon>Dikarya</taxon>
        <taxon>Basidiomycota</taxon>
        <taxon>Pucciniomycotina</taxon>
        <taxon>Pucciniomycetes</taxon>
        <taxon>Pucciniales</taxon>
        <taxon>Phakopsoraceae</taxon>
        <taxon>Phakopsora</taxon>
    </lineage>
</organism>